<dbReference type="AlphaFoldDB" id="Q0W5I1"/>
<keyword evidence="1" id="KW-0812">Transmembrane</keyword>
<dbReference type="InterPro" id="IPR013783">
    <property type="entry name" value="Ig-like_fold"/>
</dbReference>
<sequence length="386" mass="40609">MRVNIFITCLLIAVLAFAFFASPSLAKTGTIDLVHGQVTNANWEPLPGADVVIEDGSHNQIARTISDSSGNFSFTNVSDGGTGRIRVITWYTLGATTYNITRFSPEWYPANQSIINVSLSDTHIATPMTTPAGDAGQAGQSLGKPFTALGQVIDAGGNGIAGATVTLYDGIYQVIGTNTTNQDGTFVFTNVIASSPGCKAKVNYTAADGTSYETRLNNVLWYPTDTGIVRFNAQDTQLTDYPGPSDSGFVWGSITDAAGNPLTGTVYLANETANLTIPTYDSAEAPGFISEVPVGKYTAYAEHVDANGSLKSKPVSIDVLPAWKYLDTNAMTFVADQFTPAATDTPAANATARPAPSPFNNPALLIMALIGAAFAIGATGYLKKRK</sequence>
<keyword evidence="1" id="KW-0472">Membrane</keyword>
<accession>Q0W5I1</accession>
<dbReference type="RefSeq" id="WP_012036161.1">
    <property type="nucleotide sequence ID" value="NC_009464.1"/>
</dbReference>
<dbReference type="KEGG" id="rci:RCIX1030"/>
<dbReference type="PATRIC" id="fig|351160.9.peg.1879"/>
<keyword evidence="3" id="KW-1185">Reference proteome</keyword>
<evidence type="ECO:0000313" key="2">
    <source>
        <dbReference type="EMBL" id="CAJ36362.1"/>
    </source>
</evidence>
<feature type="transmembrane region" description="Helical" evidence="1">
    <location>
        <begin position="363"/>
        <end position="382"/>
    </location>
</feature>
<evidence type="ECO:0000313" key="3">
    <source>
        <dbReference type="Proteomes" id="UP000000663"/>
    </source>
</evidence>
<dbReference type="Proteomes" id="UP000000663">
    <property type="component" value="Chromosome"/>
</dbReference>
<keyword evidence="1" id="KW-1133">Transmembrane helix</keyword>
<protein>
    <recommendedName>
        <fullName evidence="4">Carboxypeptidase regulatory-like domain-containing protein</fullName>
    </recommendedName>
</protein>
<evidence type="ECO:0008006" key="4">
    <source>
        <dbReference type="Google" id="ProtNLM"/>
    </source>
</evidence>
<dbReference type="STRING" id="351160.RCIX1030"/>
<dbReference type="Gene3D" id="2.60.40.10">
    <property type="entry name" value="Immunoglobulins"/>
    <property type="match status" value="2"/>
</dbReference>
<gene>
    <name evidence="2" type="ORF">RCIX1030</name>
</gene>
<name>Q0W5I1_METAR</name>
<reference evidence="2 3" key="1">
    <citation type="journal article" date="2006" name="Science">
        <title>Genome of rice cluster I archaea -- the key methane producers in the rice rhizosphere.</title>
        <authorList>
            <person name="Erkel C."/>
            <person name="Kube M."/>
            <person name="Reinhardt R."/>
            <person name="Liesack W."/>
        </authorList>
    </citation>
    <scope>NUCLEOTIDE SEQUENCE [LARGE SCALE GENOMIC DNA]</scope>
    <source>
        <strain evidence="3">DSM 22066 / NBRC 105507 / MRE50</strain>
    </source>
</reference>
<dbReference type="SUPFAM" id="SSF49464">
    <property type="entry name" value="Carboxypeptidase regulatory domain-like"/>
    <property type="match status" value="1"/>
</dbReference>
<proteinExistence type="predicted"/>
<organism evidence="2 3">
    <name type="scientific">Methanocella arvoryzae (strain DSM 22066 / NBRC 105507 / MRE50)</name>
    <dbReference type="NCBI Taxonomy" id="351160"/>
    <lineage>
        <taxon>Archaea</taxon>
        <taxon>Methanobacteriati</taxon>
        <taxon>Methanobacteriota</taxon>
        <taxon>Stenosarchaea group</taxon>
        <taxon>Methanomicrobia</taxon>
        <taxon>Methanocellales</taxon>
        <taxon>Methanocellaceae</taxon>
        <taxon>Methanocella</taxon>
    </lineage>
</organism>
<dbReference type="EMBL" id="AM114193">
    <property type="protein sequence ID" value="CAJ36362.1"/>
    <property type="molecule type" value="Genomic_DNA"/>
</dbReference>
<dbReference type="SUPFAM" id="SSF49478">
    <property type="entry name" value="Cna protein B-type domain"/>
    <property type="match status" value="1"/>
</dbReference>
<evidence type="ECO:0000256" key="1">
    <source>
        <dbReference type="SAM" id="Phobius"/>
    </source>
</evidence>
<dbReference type="Pfam" id="PF13620">
    <property type="entry name" value="CarboxypepD_reg"/>
    <property type="match status" value="1"/>
</dbReference>
<dbReference type="InterPro" id="IPR008969">
    <property type="entry name" value="CarboxyPept-like_regulatory"/>
</dbReference>
<dbReference type="eggNOG" id="arCOG11125">
    <property type="taxonomic scope" value="Archaea"/>
</dbReference>
<dbReference type="GeneID" id="5142672"/>